<evidence type="ECO:0000256" key="1">
    <source>
        <dbReference type="SAM" id="Phobius"/>
    </source>
</evidence>
<keyword evidence="1" id="KW-1133">Transmembrane helix</keyword>
<keyword evidence="3" id="KW-1185">Reference proteome</keyword>
<dbReference type="Proteomes" id="UP000053660">
    <property type="component" value="Unassembled WGS sequence"/>
</dbReference>
<dbReference type="EMBL" id="KN551116">
    <property type="protein sequence ID" value="KHJ92806.1"/>
    <property type="molecule type" value="Genomic_DNA"/>
</dbReference>
<dbReference type="OrthoDB" id="338650at2759"/>
<gene>
    <name evidence="2" type="ORF">OESDEN_07296</name>
</gene>
<reference evidence="2 3" key="1">
    <citation type="submission" date="2014-03" db="EMBL/GenBank/DDBJ databases">
        <title>Draft genome of the hookworm Oesophagostomum dentatum.</title>
        <authorList>
            <person name="Mitreva M."/>
        </authorList>
    </citation>
    <scope>NUCLEOTIDE SEQUENCE [LARGE SCALE GENOMIC DNA]</scope>
    <source>
        <strain evidence="2 3">OD-Hann</strain>
    </source>
</reference>
<protein>
    <submittedName>
        <fullName evidence="2">Uncharacterized protein</fullName>
    </submittedName>
</protein>
<evidence type="ECO:0000313" key="2">
    <source>
        <dbReference type="EMBL" id="KHJ92806.1"/>
    </source>
</evidence>
<accession>A0A0B1T9I3</accession>
<feature type="transmembrane region" description="Helical" evidence="1">
    <location>
        <begin position="134"/>
        <end position="153"/>
    </location>
</feature>
<proteinExistence type="predicted"/>
<dbReference type="AlphaFoldDB" id="A0A0B1T9I3"/>
<evidence type="ECO:0000313" key="3">
    <source>
        <dbReference type="Proteomes" id="UP000053660"/>
    </source>
</evidence>
<keyword evidence="1" id="KW-0472">Membrane</keyword>
<sequence length="171" mass="20180">LTHSRLQIRLLYTRNTHCPKFDVAFFYKHLLSCQHTKNLLSANYSENYRFTAGCRMEVPEQKLPPSYEWFAEQIAGHHPSVIKNGKREIGILKQHGSDKVLKPKQEGLRGECEVRCCLLHYLINCFLRDFTHRYVFSLSLAFIFFCFRTFILFGELLSRTVFYNGSYDKLK</sequence>
<name>A0A0B1T9I3_OESDE</name>
<keyword evidence="1" id="KW-0812">Transmembrane</keyword>
<feature type="non-terminal residue" evidence="2">
    <location>
        <position position="1"/>
    </location>
</feature>
<organism evidence="2 3">
    <name type="scientific">Oesophagostomum dentatum</name>
    <name type="common">Nodular worm</name>
    <dbReference type="NCBI Taxonomy" id="61180"/>
    <lineage>
        <taxon>Eukaryota</taxon>
        <taxon>Metazoa</taxon>
        <taxon>Ecdysozoa</taxon>
        <taxon>Nematoda</taxon>
        <taxon>Chromadorea</taxon>
        <taxon>Rhabditida</taxon>
        <taxon>Rhabditina</taxon>
        <taxon>Rhabditomorpha</taxon>
        <taxon>Strongyloidea</taxon>
        <taxon>Strongylidae</taxon>
        <taxon>Oesophagostomum</taxon>
    </lineage>
</organism>